<dbReference type="PROSITE" id="PS51257">
    <property type="entry name" value="PROKAR_LIPOPROTEIN"/>
    <property type="match status" value="1"/>
</dbReference>
<dbReference type="OrthoDB" id="6361633at2759"/>
<dbReference type="STRING" id="43700.ENSMALP00000022590"/>
<dbReference type="PRINTS" id="PR00259">
    <property type="entry name" value="TMFOUR"/>
</dbReference>
<dbReference type="SUPFAM" id="SSF48652">
    <property type="entry name" value="Tetraspanin"/>
    <property type="match status" value="1"/>
</dbReference>
<keyword evidence="5 6" id="KW-0472">Membrane</keyword>
<evidence type="ECO:0000256" key="6">
    <source>
        <dbReference type="RuleBase" id="RU361218"/>
    </source>
</evidence>
<dbReference type="RefSeq" id="XP_020474368.1">
    <property type="nucleotide sequence ID" value="XM_020618712.1"/>
</dbReference>
<dbReference type="Pfam" id="PF00335">
    <property type="entry name" value="Tetraspanin"/>
    <property type="match status" value="1"/>
</dbReference>
<dbReference type="InterPro" id="IPR018499">
    <property type="entry name" value="Tetraspanin/Peripherin"/>
</dbReference>
<protein>
    <recommendedName>
        <fullName evidence="6">Tetraspanin</fullName>
    </recommendedName>
</protein>
<comment type="subcellular location">
    <subcellularLocation>
        <location evidence="1 6">Membrane</location>
        <topology evidence="1 6">Multi-pass membrane protein</topology>
    </subcellularLocation>
</comment>
<keyword evidence="4 6" id="KW-1133">Transmembrane helix</keyword>
<evidence type="ECO:0000256" key="5">
    <source>
        <dbReference type="ARBA" id="ARBA00023136"/>
    </source>
</evidence>
<feature type="region of interest" description="Disordered" evidence="7">
    <location>
        <begin position="266"/>
        <end position="305"/>
    </location>
</feature>
<name>A0A3Q3K0H5_MONAL</name>
<comment type="similarity">
    <text evidence="2 6">Belongs to the tetraspanin (TM4SF) family.</text>
</comment>
<organism evidence="8 9">
    <name type="scientific">Monopterus albus</name>
    <name type="common">Swamp eel</name>
    <dbReference type="NCBI Taxonomy" id="43700"/>
    <lineage>
        <taxon>Eukaryota</taxon>
        <taxon>Metazoa</taxon>
        <taxon>Chordata</taxon>
        <taxon>Craniata</taxon>
        <taxon>Vertebrata</taxon>
        <taxon>Euteleostomi</taxon>
        <taxon>Actinopterygii</taxon>
        <taxon>Neopterygii</taxon>
        <taxon>Teleostei</taxon>
        <taxon>Neoteleostei</taxon>
        <taxon>Acanthomorphata</taxon>
        <taxon>Anabantaria</taxon>
        <taxon>Synbranchiformes</taxon>
        <taxon>Synbranchidae</taxon>
        <taxon>Monopterus</taxon>
    </lineage>
</organism>
<dbReference type="AlphaFoldDB" id="A0A3Q3K0H5"/>
<dbReference type="InterPro" id="IPR000301">
    <property type="entry name" value="Tetraspanin_animals"/>
</dbReference>
<dbReference type="GeneID" id="109970861"/>
<evidence type="ECO:0000313" key="8">
    <source>
        <dbReference type="Ensembl" id="ENSMALP00000022590.1"/>
    </source>
</evidence>
<dbReference type="PIRSF" id="PIRSF002419">
    <property type="entry name" value="Tetraspanin"/>
    <property type="match status" value="1"/>
</dbReference>
<evidence type="ECO:0000313" key="9">
    <source>
        <dbReference type="Proteomes" id="UP000261600"/>
    </source>
</evidence>
<dbReference type="Proteomes" id="UP000261600">
    <property type="component" value="Unplaced"/>
</dbReference>
<evidence type="ECO:0000256" key="7">
    <source>
        <dbReference type="SAM" id="MobiDB-lite"/>
    </source>
</evidence>
<keyword evidence="9" id="KW-1185">Reference proteome</keyword>
<dbReference type="Gene3D" id="1.10.1450.10">
    <property type="entry name" value="Tetraspanin"/>
    <property type="match status" value="1"/>
</dbReference>
<feature type="transmembrane region" description="Helical" evidence="6">
    <location>
        <begin position="223"/>
        <end position="247"/>
    </location>
</feature>
<dbReference type="PANTHER" id="PTHR19282:SF159">
    <property type="entry name" value="TETRASPANIN-15"/>
    <property type="match status" value="1"/>
</dbReference>
<dbReference type="InterPro" id="IPR008952">
    <property type="entry name" value="Tetraspanin_EC2_sf"/>
</dbReference>
<feature type="transmembrane region" description="Helical" evidence="6">
    <location>
        <begin position="82"/>
        <end position="107"/>
    </location>
</feature>
<keyword evidence="3 6" id="KW-0812">Transmembrane</keyword>
<dbReference type="Ensembl" id="ENSMALT00000023021.1">
    <property type="protein sequence ID" value="ENSMALP00000022590.1"/>
    <property type="gene ID" value="ENSMALG00000015779.1"/>
</dbReference>
<reference evidence="8" key="1">
    <citation type="submission" date="2025-08" db="UniProtKB">
        <authorList>
            <consortium name="Ensembl"/>
        </authorList>
    </citation>
    <scope>IDENTIFICATION</scope>
</reference>
<evidence type="ECO:0000256" key="3">
    <source>
        <dbReference type="ARBA" id="ARBA00022692"/>
    </source>
</evidence>
<accession>A0A3Q3K0H5</accession>
<dbReference type="GO" id="GO:0005886">
    <property type="term" value="C:plasma membrane"/>
    <property type="evidence" value="ECO:0007669"/>
    <property type="project" value="TreeGrafter"/>
</dbReference>
<feature type="transmembrane region" description="Helical" evidence="6">
    <location>
        <begin position="55"/>
        <end position="75"/>
    </location>
</feature>
<feature type="compositionally biased region" description="Acidic residues" evidence="7">
    <location>
        <begin position="269"/>
        <end position="284"/>
    </location>
</feature>
<dbReference type="PANTHER" id="PTHR19282">
    <property type="entry name" value="TETRASPANIN"/>
    <property type="match status" value="1"/>
</dbReference>
<proteinExistence type="inferred from homology"/>
<evidence type="ECO:0000256" key="4">
    <source>
        <dbReference type="ARBA" id="ARBA00022989"/>
    </source>
</evidence>
<reference evidence="8" key="2">
    <citation type="submission" date="2025-09" db="UniProtKB">
        <authorList>
            <consortium name="Ensembl"/>
        </authorList>
    </citation>
    <scope>IDENTIFICATION</scope>
</reference>
<evidence type="ECO:0000256" key="1">
    <source>
        <dbReference type="ARBA" id="ARBA00004141"/>
    </source>
</evidence>
<feature type="transmembrane region" description="Helical" evidence="6">
    <location>
        <begin position="12"/>
        <end position="35"/>
    </location>
</feature>
<dbReference type="KEGG" id="malb:109970861"/>
<evidence type="ECO:0000256" key="2">
    <source>
        <dbReference type="ARBA" id="ARBA00006840"/>
    </source>
</evidence>
<sequence>MKLQLKIQLLKFCSAVFNSIFLVLGLSVAGCAIWILFDTENLLAFLSSEELCTVAFTLLVIGGVVMVVSVVGCVGAEGKHRFLLLVYLGALIVLILGQLFVALLLLINRNKIEQTLGEVVDQIIFDYGGNSTDRLLDRVQRYGQCCGRTGPSDWLKNSYIQSLNLTDLNILPCSCFIRNRPSMTLSWCSELVNFTEPLYKQGNSSYTEGCQQKLSDWLQENGLTVIGMDLSLILIQVVQVAVAVYLYQAFGRKASLKKSNRLAGLDHAPDEDLDSSEQMPDDAYLDPNYPECYPENTNLGFHHED</sequence>